<dbReference type="RefSeq" id="WP_271217179.1">
    <property type="nucleotide sequence ID" value="NZ_BAAAVD010000003.1"/>
</dbReference>
<keyword evidence="1" id="KW-0812">Transmembrane</keyword>
<sequence>MVGFVIGVGVVAVLLLGGLLWQVPIWRGARPEDETAWPVETYTIGAAVEGDGFQTEQVSTTWPQVEQWAVERSLSPRVKEVYVMRAKPGGEVTAWIWADGVQARKVTDRNKGGDVLAGLLRPRDEPYDGK</sequence>
<protein>
    <submittedName>
        <fullName evidence="2">Uncharacterized protein</fullName>
    </submittedName>
</protein>
<feature type="transmembrane region" description="Helical" evidence="1">
    <location>
        <begin position="6"/>
        <end position="23"/>
    </location>
</feature>
<accession>A0A9W6MC37</accession>
<gene>
    <name evidence="2" type="ORF">GCM10017600_20870</name>
</gene>
<proteinExistence type="predicted"/>
<name>A0A9W6MC37_9ACTN</name>
<reference evidence="2" key="2">
    <citation type="submission" date="2023-01" db="EMBL/GenBank/DDBJ databases">
        <authorList>
            <person name="Sun Q."/>
            <person name="Evtushenko L."/>
        </authorList>
    </citation>
    <scope>NUCLEOTIDE SEQUENCE</scope>
    <source>
        <strain evidence="2">VKM Ac-2007</strain>
    </source>
</reference>
<evidence type="ECO:0000313" key="2">
    <source>
        <dbReference type="EMBL" id="GLK08682.1"/>
    </source>
</evidence>
<keyword evidence="1" id="KW-0472">Membrane</keyword>
<dbReference type="Proteomes" id="UP001143474">
    <property type="component" value="Unassembled WGS sequence"/>
</dbReference>
<reference evidence="2" key="1">
    <citation type="journal article" date="2014" name="Int. J. Syst. Evol. Microbiol.">
        <title>Complete genome sequence of Corynebacterium casei LMG S-19264T (=DSM 44701T), isolated from a smear-ripened cheese.</title>
        <authorList>
            <consortium name="US DOE Joint Genome Institute (JGI-PGF)"/>
            <person name="Walter F."/>
            <person name="Albersmeier A."/>
            <person name="Kalinowski J."/>
            <person name="Ruckert C."/>
        </authorList>
    </citation>
    <scope>NUCLEOTIDE SEQUENCE</scope>
    <source>
        <strain evidence="2">VKM Ac-2007</strain>
    </source>
</reference>
<evidence type="ECO:0000256" key="1">
    <source>
        <dbReference type="SAM" id="Phobius"/>
    </source>
</evidence>
<dbReference type="AlphaFoldDB" id="A0A9W6MC37"/>
<organism evidence="2 3">
    <name type="scientific">Streptosporangium carneum</name>
    <dbReference type="NCBI Taxonomy" id="47481"/>
    <lineage>
        <taxon>Bacteria</taxon>
        <taxon>Bacillati</taxon>
        <taxon>Actinomycetota</taxon>
        <taxon>Actinomycetes</taxon>
        <taxon>Streptosporangiales</taxon>
        <taxon>Streptosporangiaceae</taxon>
        <taxon>Streptosporangium</taxon>
    </lineage>
</organism>
<keyword evidence="3" id="KW-1185">Reference proteome</keyword>
<comment type="caution">
    <text evidence="2">The sequence shown here is derived from an EMBL/GenBank/DDBJ whole genome shotgun (WGS) entry which is preliminary data.</text>
</comment>
<keyword evidence="1" id="KW-1133">Transmembrane helix</keyword>
<dbReference type="EMBL" id="BSEV01000003">
    <property type="protein sequence ID" value="GLK08682.1"/>
    <property type="molecule type" value="Genomic_DNA"/>
</dbReference>
<evidence type="ECO:0000313" key="3">
    <source>
        <dbReference type="Proteomes" id="UP001143474"/>
    </source>
</evidence>